<dbReference type="RefSeq" id="WP_141198484.1">
    <property type="nucleotide sequence ID" value="NZ_CP041186.1"/>
</dbReference>
<dbReference type="PANTHER" id="PTHR18964">
    <property type="entry name" value="ROK (REPRESSOR, ORF, KINASE) FAMILY"/>
    <property type="match status" value="1"/>
</dbReference>
<dbReference type="Pfam" id="PF00480">
    <property type="entry name" value="ROK"/>
    <property type="match status" value="1"/>
</dbReference>
<accession>A0A4Y6PVJ0</accession>
<keyword evidence="3" id="KW-1185">Reference proteome</keyword>
<comment type="similarity">
    <text evidence="1">Belongs to the ROK (NagC/XylR) family.</text>
</comment>
<dbReference type="Proteomes" id="UP000315995">
    <property type="component" value="Chromosome"/>
</dbReference>
<evidence type="ECO:0000313" key="3">
    <source>
        <dbReference type="Proteomes" id="UP000315995"/>
    </source>
</evidence>
<evidence type="ECO:0000256" key="1">
    <source>
        <dbReference type="ARBA" id="ARBA00006479"/>
    </source>
</evidence>
<reference evidence="2 3" key="1">
    <citation type="submission" date="2019-06" db="EMBL/GenBank/DDBJ databases">
        <title>Persicimonas caeni gen. nov., sp. nov., a predatory bacterium isolated from solar saltern.</title>
        <authorList>
            <person name="Wang S."/>
        </authorList>
    </citation>
    <scope>NUCLEOTIDE SEQUENCE [LARGE SCALE GENOMIC DNA]</scope>
    <source>
        <strain evidence="2 3">YN101</strain>
    </source>
</reference>
<organism evidence="2 3">
    <name type="scientific">Persicimonas caeni</name>
    <dbReference type="NCBI Taxonomy" id="2292766"/>
    <lineage>
        <taxon>Bacteria</taxon>
        <taxon>Deltaproteobacteria</taxon>
        <taxon>Bradymonadales</taxon>
        <taxon>Bradymonadaceae</taxon>
        <taxon>Persicimonas</taxon>
    </lineage>
</organism>
<dbReference type="SUPFAM" id="SSF53067">
    <property type="entry name" value="Actin-like ATPase domain"/>
    <property type="match status" value="1"/>
</dbReference>
<dbReference type="PANTHER" id="PTHR18964:SF149">
    <property type="entry name" value="BIFUNCTIONAL UDP-N-ACETYLGLUCOSAMINE 2-EPIMERASE_N-ACETYLMANNOSAMINE KINASE"/>
    <property type="match status" value="1"/>
</dbReference>
<dbReference type="PROSITE" id="PS01125">
    <property type="entry name" value="ROK"/>
    <property type="match status" value="1"/>
</dbReference>
<dbReference type="InterPro" id="IPR049874">
    <property type="entry name" value="ROK_cs"/>
</dbReference>
<protein>
    <submittedName>
        <fullName evidence="2">ROK family protein</fullName>
    </submittedName>
</protein>
<dbReference type="OrthoDB" id="9810372at2"/>
<dbReference type="InterPro" id="IPR000600">
    <property type="entry name" value="ROK"/>
</dbReference>
<sequence>MSFYAGFDIGGTNARLSLFDDSWQVLAEARESVREALTPEEVGQAMHRMLEDAGAEAGVDPASLASVGVGIAGQLDATGSVIINAPNLGWRDIRFADMLREELEEDFGQLDIRIVNDLSALLWGEHCKGAITDADNVLAVYVGTGVGGAILSNGELINGAGGKAGEIGHAKVVPGGRLCGCGQRGCVEAYAGGVHLERMAAEIAEPEGLDAVLRPGEAITADLFEADKLAAEGHEAFDELWERATDYLALTMANACTLLNPAVLLLGGGILDNLDDFRGRVLTKVPPLVLESARDDLEIRFPELGDEAGVFGAAKLARGT</sequence>
<dbReference type="Gene3D" id="3.30.420.40">
    <property type="match status" value="2"/>
</dbReference>
<evidence type="ECO:0000313" key="2">
    <source>
        <dbReference type="EMBL" id="QDG52007.1"/>
    </source>
</evidence>
<gene>
    <name evidence="2" type="ORF">FIV42_15040</name>
</gene>
<proteinExistence type="inferred from homology"/>
<dbReference type="AlphaFoldDB" id="A0A4Y6PVJ0"/>
<accession>A0A5B8Y7I8</accession>
<name>A0A4Y6PVJ0_PERCE</name>
<dbReference type="EMBL" id="CP041186">
    <property type="protein sequence ID" value="QDG52007.1"/>
    <property type="molecule type" value="Genomic_DNA"/>
</dbReference>
<dbReference type="InterPro" id="IPR043129">
    <property type="entry name" value="ATPase_NBD"/>
</dbReference>